<gene>
    <name evidence="6" type="primary">azoR</name>
    <name evidence="8" type="ORF">M998_0345</name>
</gene>
<dbReference type="GO" id="GO:0016652">
    <property type="term" value="F:oxidoreductase activity, acting on NAD(P)H as acceptor"/>
    <property type="evidence" value="ECO:0007669"/>
    <property type="project" value="UniProtKB-UniRule"/>
</dbReference>
<comment type="similarity">
    <text evidence="6">Belongs to the azoreductase type 1 family.</text>
</comment>
<evidence type="ECO:0000256" key="4">
    <source>
        <dbReference type="ARBA" id="ARBA00023027"/>
    </source>
</evidence>
<dbReference type="Proteomes" id="UP000078224">
    <property type="component" value="Unassembled WGS sequence"/>
</dbReference>
<evidence type="ECO:0000256" key="6">
    <source>
        <dbReference type="HAMAP-Rule" id="MF_01216"/>
    </source>
</evidence>
<feature type="domain" description="Flavodoxin-like fold" evidence="7">
    <location>
        <begin position="3"/>
        <end position="196"/>
    </location>
</feature>
<dbReference type="EMBL" id="LXEW01000009">
    <property type="protein sequence ID" value="OAT54651.1"/>
    <property type="molecule type" value="Genomic_DNA"/>
</dbReference>
<reference evidence="8 9" key="1">
    <citation type="submission" date="2016-04" db="EMBL/GenBank/DDBJ databases">
        <title>ATOL: Assembling a taxonomically balanced genome-scale reconstruction of the evolutionary history of the Enterobacteriaceae.</title>
        <authorList>
            <person name="Plunkett G.III."/>
            <person name="Neeno-Eckwall E.C."/>
            <person name="Glasner J.D."/>
            <person name="Perna N.T."/>
        </authorList>
    </citation>
    <scope>NUCLEOTIDE SEQUENCE [LARGE SCALE GENOMIC DNA]</scope>
    <source>
        <strain evidence="8 9">ATCC 35613</strain>
    </source>
</reference>
<dbReference type="PANTHER" id="PTHR43741">
    <property type="entry name" value="FMN-DEPENDENT NADH-AZOREDUCTASE 1"/>
    <property type="match status" value="1"/>
</dbReference>
<dbReference type="PATRIC" id="fig|1354272.4.peg.358"/>
<dbReference type="EC" id="1.6.5.-" evidence="6"/>
<organism evidence="8 9">
    <name type="scientific">Providencia heimbachae ATCC 35613</name>
    <dbReference type="NCBI Taxonomy" id="1354272"/>
    <lineage>
        <taxon>Bacteria</taxon>
        <taxon>Pseudomonadati</taxon>
        <taxon>Pseudomonadota</taxon>
        <taxon>Gammaproteobacteria</taxon>
        <taxon>Enterobacterales</taxon>
        <taxon>Morganellaceae</taxon>
        <taxon>Providencia</taxon>
    </lineage>
</organism>
<feature type="binding site" evidence="6">
    <location>
        <position position="10"/>
    </location>
    <ligand>
        <name>FMN</name>
        <dbReference type="ChEBI" id="CHEBI:58210"/>
    </ligand>
</feature>
<keyword evidence="3 6" id="KW-0560">Oxidoreductase</keyword>
<keyword evidence="4 6" id="KW-0520">NAD</keyword>
<evidence type="ECO:0000256" key="2">
    <source>
        <dbReference type="ARBA" id="ARBA00022643"/>
    </source>
</evidence>
<dbReference type="SUPFAM" id="SSF52218">
    <property type="entry name" value="Flavoproteins"/>
    <property type="match status" value="1"/>
</dbReference>
<dbReference type="PANTHER" id="PTHR43741:SF2">
    <property type="entry name" value="FMN-DEPENDENT NADH:QUINONE OXIDOREDUCTASE"/>
    <property type="match status" value="1"/>
</dbReference>
<dbReference type="GO" id="GO:0009055">
    <property type="term" value="F:electron transfer activity"/>
    <property type="evidence" value="ECO:0007669"/>
    <property type="project" value="UniProtKB-UniRule"/>
</dbReference>
<evidence type="ECO:0000313" key="9">
    <source>
        <dbReference type="Proteomes" id="UP000078224"/>
    </source>
</evidence>
<feature type="binding site" evidence="6">
    <location>
        <begin position="95"/>
        <end position="98"/>
    </location>
    <ligand>
        <name>FMN</name>
        <dbReference type="ChEBI" id="CHEBI:58210"/>
    </ligand>
</feature>
<evidence type="ECO:0000259" key="7">
    <source>
        <dbReference type="Pfam" id="PF02525"/>
    </source>
</evidence>
<dbReference type="OrthoDB" id="9787136at2"/>
<comment type="function">
    <text evidence="6">Also exhibits azoreductase activity. Catalyzes the reductive cleavage of the azo bond in aromatic azo compounds to the corresponding amines.</text>
</comment>
<feature type="binding site" evidence="6">
    <location>
        <begin position="16"/>
        <end position="18"/>
    </location>
    <ligand>
        <name>FMN</name>
        <dbReference type="ChEBI" id="CHEBI:58210"/>
    </ligand>
</feature>
<keyword evidence="9" id="KW-1185">Reference proteome</keyword>
<comment type="subunit">
    <text evidence="6">Homodimer.</text>
</comment>
<evidence type="ECO:0000256" key="5">
    <source>
        <dbReference type="ARBA" id="ARBA00048542"/>
    </source>
</evidence>
<dbReference type="GO" id="GO:0016655">
    <property type="term" value="F:oxidoreductase activity, acting on NAD(P)H, quinone or similar compound as acceptor"/>
    <property type="evidence" value="ECO:0007669"/>
    <property type="project" value="InterPro"/>
</dbReference>
<dbReference type="InterPro" id="IPR050104">
    <property type="entry name" value="FMN-dep_NADH:Q_OxRdtase_AzoR1"/>
</dbReference>
<dbReference type="HAMAP" id="MF_01216">
    <property type="entry name" value="Azoreductase_type1"/>
    <property type="match status" value="1"/>
</dbReference>
<evidence type="ECO:0000256" key="3">
    <source>
        <dbReference type="ARBA" id="ARBA00023002"/>
    </source>
</evidence>
<dbReference type="GO" id="GO:0010181">
    <property type="term" value="F:FMN binding"/>
    <property type="evidence" value="ECO:0007669"/>
    <property type="project" value="UniProtKB-UniRule"/>
</dbReference>
<comment type="function">
    <text evidence="6">Quinone reductase that provides resistance to thiol-specific stress caused by electrophilic quinones.</text>
</comment>
<evidence type="ECO:0000313" key="8">
    <source>
        <dbReference type="EMBL" id="OAT54651.1"/>
    </source>
</evidence>
<name>A0A1B7K3C6_9GAMM</name>
<comment type="catalytic activity">
    <reaction evidence="6">
        <text>2 a quinone + NADH + H(+) = 2 a 1,4-benzosemiquinone + NAD(+)</text>
        <dbReference type="Rhea" id="RHEA:65952"/>
        <dbReference type="ChEBI" id="CHEBI:15378"/>
        <dbReference type="ChEBI" id="CHEBI:57540"/>
        <dbReference type="ChEBI" id="CHEBI:57945"/>
        <dbReference type="ChEBI" id="CHEBI:132124"/>
        <dbReference type="ChEBI" id="CHEBI:134225"/>
    </reaction>
</comment>
<dbReference type="EC" id="1.7.1.17" evidence="6"/>
<comment type="caution">
    <text evidence="8">The sequence shown here is derived from an EMBL/GenBank/DDBJ whole genome shotgun (WGS) entry which is preliminary data.</text>
</comment>
<accession>A0A1B7K3C6</accession>
<feature type="binding site" evidence="6">
    <location>
        <begin position="139"/>
        <end position="142"/>
    </location>
    <ligand>
        <name>FMN</name>
        <dbReference type="ChEBI" id="CHEBI:58210"/>
    </ligand>
</feature>
<dbReference type="InterPro" id="IPR023048">
    <property type="entry name" value="NADH:quinone_OxRdtase_FMN_depd"/>
</dbReference>
<dbReference type="Pfam" id="PF02525">
    <property type="entry name" value="Flavodoxin_2"/>
    <property type="match status" value="1"/>
</dbReference>
<keyword evidence="1 6" id="KW-0285">Flavoprotein</keyword>
<dbReference type="Gene3D" id="3.40.50.360">
    <property type="match status" value="1"/>
</dbReference>
<dbReference type="AlphaFoldDB" id="A0A1B7K3C6"/>
<evidence type="ECO:0000256" key="1">
    <source>
        <dbReference type="ARBA" id="ARBA00022630"/>
    </source>
</evidence>
<dbReference type="InterPro" id="IPR003680">
    <property type="entry name" value="Flavodoxin_fold"/>
</dbReference>
<proteinExistence type="inferred from homology"/>
<dbReference type="InterPro" id="IPR029039">
    <property type="entry name" value="Flavoprotein-like_sf"/>
</dbReference>
<comment type="cofactor">
    <cofactor evidence="6">
        <name>FMN</name>
        <dbReference type="ChEBI" id="CHEBI:58210"/>
    </cofactor>
    <text evidence="6">Binds 1 FMN per subunit.</text>
</comment>
<dbReference type="RefSeq" id="WP_068443653.1">
    <property type="nucleotide sequence ID" value="NZ_LXEW01000009.1"/>
</dbReference>
<keyword evidence="2 6" id="KW-0288">FMN</keyword>
<comment type="catalytic activity">
    <reaction evidence="5">
        <text>N,N-dimethyl-1,4-phenylenediamine + anthranilate + 2 NAD(+) = 2-(4-dimethylaminophenyl)diazenylbenzoate + 2 NADH + 2 H(+)</text>
        <dbReference type="Rhea" id="RHEA:55872"/>
        <dbReference type="ChEBI" id="CHEBI:15378"/>
        <dbReference type="ChEBI" id="CHEBI:15783"/>
        <dbReference type="ChEBI" id="CHEBI:16567"/>
        <dbReference type="ChEBI" id="CHEBI:57540"/>
        <dbReference type="ChEBI" id="CHEBI:57945"/>
        <dbReference type="ChEBI" id="CHEBI:71579"/>
        <dbReference type="EC" id="1.7.1.17"/>
    </reaction>
    <physiologicalReaction direction="right-to-left" evidence="5">
        <dbReference type="Rhea" id="RHEA:55874"/>
    </physiologicalReaction>
</comment>
<sequence>MSKLLLLKSSILADYSQSNKMAEYFIQQWQEKNPTDELTVRDLVNDPIPALDGEILTAFTSADTKTEQQQAHLDLSNQLINELNDSDVIIIAAPMYNFTISSHLKHYFDFIARSGMTFKYTQQGSVGLLENKKAYVLTSRGGIYKDTPTDTMVPYLTLFLNFIGITDIEFIFAEGIALSPELAEQAHLKAKEHIDNLVA</sequence>
<protein>
    <recommendedName>
        <fullName evidence="6">FMN dependent NADH:quinone oxidoreductase</fullName>
        <ecNumber evidence="6">1.6.5.-</ecNumber>
    </recommendedName>
    <alternativeName>
        <fullName evidence="6">Azo-dye reductase</fullName>
    </alternativeName>
    <alternativeName>
        <fullName evidence="6">FMN-dependent NADH-azo compound oxidoreductase</fullName>
    </alternativeName>
    <alternativeName>
        <fullName evidence="6">FMN-dependent NADH-azoreductase</fullName>
        <ecNumber evidence="6">1.7.1.17</ecNumber>
    </alternativeName>
</protein>